<proteinExistence type="predicted"/>
<evidence type="ECO:0000256" key="1">
    <source>
        <dbReference type="SAM" id="SignalP"/>
    </source>
</evidence>
<protein>
    <recommendedName>
        <fullName evidence="4">AB hydrolase-1 domain-containing protein</fullName>
    </recommendedName>
</protein>
<dbReference type="SUPFAM" id="SSF53474">
    <property type="entry name" value="alpha/beta-Hydrolases"/>
    <property type="match status" value="1"/>
</dbReference>
<accession>A0ABP0BXV2</accession>
<dbReference type="PANTHER" id="PTHR22946">
    <property type="entry name" value="DIENELACTONE HYDROLASE DOMAIN-CONTAINING PROTEIN-RELATED"/>
    <property type="match status" value="1"/>
</dbReference>
<dbReference type="PANTHER" id="PTHR22946:SF12">
    <property type="entry name" value="CONIDIAL PIGMENT BIOSYNTHESIS PROTEIN AYG1 (AFU_ORTHOLOGUE AFUA_2G17550)"/>
    <property type="match status" value="1"/>
</dbReference>
<dbReference type="InterPro" id="IPR029058">
    <property type="entry name" value="AB_hydrolase_fold"/>
</dbReference>
<dbReference type="Gene3D" id="3.40.50.1820">
    <property type="entry name" value="alpha/beta hydrolase"/>
    <property type="match status" value="1"/>
</dbReference>
<evidence type="ECO:0000313" key="2">
    <source>
        <dbReference type="EMBL" id="CAK7224509.1"/>
    </source>
</evidence>
<sequence length="458" mass="49650">MKFFSTLSTLSLVGSFAAAAAAVNTTDPMYQLSTDTDYHFEVLRVLAMAPFGGSDIGETLVAAKQLVPGNFTSYYNAFYDLATRVQAEADAIDRARYPVSARYAYFRAASYYRSADFYLHGNWSDPRINSLWAAQRAAFDTGLSLLPIPGVRLAVPTDDGFTVEAIWYSSGFAGPRPTVIMGTGYDGCQEELYHGWVLGALERGYNVLTYEGPGQATVRREQNLGFVPNWEAVISPLVDVLMGTYAVKTNVSNSTVTRLTPADIDLAQYVQPDAIGLLGISFGGCLAPRAAAVEHRLVAVMAVDGILTPGQTILDEMPSTLINLFDAGNQTYFDALIEEALNSTLLTTGERWGIQQGEWAFNTHSAFDWLHQLQDYNMTTLAANISTPTFVADAENDIFFPGQGRLLADLLRPGLATYHFFSGASGAGAHCSLGAQLLENEVVFGWFDEVVANATSSA</sequence>
<gene>
    <name evidence="2" type="ORF">SCUCBS95973_005541</name>
</gene>
<evidence type="ECO:0008006" key="4">
    <source>
        <dbReference type="Google" id="ProtNLM"/>
    </source>
</evidence>
<dbReference type="EMBL" id="CAWUHB010000030">
    <property type="protein sequence ID" value="CAK7224509.1"/>
    <property type="molecule type" value="Genomic_DNA"/>
</dbReference>
<comment type="caution">
    <text evidence="2">The sequence shown here is derived from an EMBL/GenBank/DDBJ whole genome shotgun (WGS) entry which is preliminary data.</text>
</comment>
<feature type="signal peptide" evidence="1">
    <location>
        <begin position="1"/>
        <end position="22"/>
    </location>
</feature>
<reference evidence="2 3" key="1">
    <citation type="submission" date="2024-01" db="EMBL/GenBank/DDBJ databases">
        <authorList>
            <person name="Allen C."/>
            <person name="Tagirdzhanova G."/>
        </authorList>
    </citation>
    <scope>NUCLEOTIDE SEQUENCE [LARGE SCALE GENOMIC DNA]</scope>
</reference>
<dbReference type="Gene3D" id="1.20.1440.110">
    <property type="entry name" value="acylaminoacyl peptidase"/>
    <property type="match status" value="1"/>
</dbReference>
<keyword evidence="3" id="KW-1185">Reference proteome</keyword>
<evidence type="ECO:0000313" key="3">
    <source>
        <dbReference type="Proteomes" id="UP001642405"/>
    </source>
</evidence>
<dbReference type="Proteomes" id="UP001642405">
    <property type="component" value="Unassembled WGS sequence"/>
</dbReference>
<feature type="chain" id="PRO_5046687836" description="AB hydrolase-1 domain-containing protein" evidence="1">
    <location>
        <begin position="23"/>
        <end position="458"/>
    </location>
</feature>
<keyword evidence="1" id="KW-0732">Signal</keyword>
<organism evidence="2 3">
    <name type="scientific">Sporothrix curviconia</name>
    <dbReference type="NCBI Taxonomy" id="1260050"/>
    <lineage>
        <taxon>Eukaryota</taxon>
        <taxon>Fungi</taxon>
        <taxon>Dikarya</taxon>
        <taxon>Ascomycota</taxon>
        <taxon>Pezizomycotina</taxon>
        <taxon>Sordariomycetes</taxon>
        <taxon>Sordariomycetidae</taxon>
        <taxon>Ophiostomatales</taxon>
        <taxon>Ophiostomataceae</taxon>
        <taxon>Sporothrix</taxon>
    </lineage>
</organism>
<name>A0ABP0BXV2_9PEZI</name>
<dbReference type="InterPro" id="IPR050261">
    <property type="entry name" value="FrsA_esterase"/>
</dbReference>